<evidence type="ECO:0000313" key="3">
    <source>
        <dbReference type="Proteomes" id="UP000006327"/>
    </source>
</evidence>
<dbReference type="Pfam" id="PF00535">
    <property type="entry name" value="Glycos_transf_2"/>
    <property type="match status" value="1"/>
</dbReference>
<dbReference type="Proteomes" id="UP000006327">
    <property type="component" value="Unassembled WGS sequence"/>
</dbReference>
<dbReference type="SUPFAM" id="SSF53448">
    <property type="entry name" value="Nucleotide-diphospho-sugar transferases"/>
    <property type="match status" value="1"/>
</dbReference>
<dbReference type="OrthoDB" id="9801954at2"/>
<dbReference type="eggNOG" id="ENOG5032SKD">
    <property type="taxonomic scope" value="Bacteria"/>
</dbReference>
<organism evidence="2 3">
    <name type="scientific">Paraglaciecola arctica BSs20135</name>
    <dbReference type="NCBI Taxonomy" id="493475"/>
    <lineage>
        <taxon>Bacteria</taxon>
        <taxon>Pseudomonadati</taxon>
        <taxon>Pseudomonadota</taxon>
        <taxon>Gammaproteobacteria</taxon>
        <taxon>Alteromonadales</taxon>
        <taxon>Alteromonadaceae</taxon>
        <taxon>Paraglaciecola</taxon>
    </lineage>
</organism>
<dbReference type="InterPro" id="IPR001173">
    <property type="entry name" value="Glyco_trans_2-like"/>
</dbReference>
<name>K6YPI7_9ALTE</name>
<comment type="caution">
    <text evidence="2">The sequence shown here is derived from an EMBL/GenBank/DDBJ whole genome shotgun (WGS) entry which is preliminary data.</text>
</comment>
<evidence type="ECO:0000313" key="2">
    <source>
        <dbReference type="EMBL" id="GAC18553.1"/>
    </source>
</evidence>
<dbReference type="CDD" id="cd00761">
    <property type="entry name" value="Glyco_tranf_GTA_type"/>
    <property type="match status" value="1"/>
</dbReference>
<dbReference type="InterPro" id="IPR029044">
    <property type="entry name" value="Nucleotide-diphossugar_trans"/>
</dbReference>
<dbReference type="Gene3D" id="3.90.550.10">
    <property type="entry name" value="Spore Coat Polysaccharide Biosynthesis Protein SpsA, Chain A"/>
    <property type="match status" value="1"/>
</dbReference>
<dbReference type="STRING" id="493475.GARC_1581"/>
<evidence type="ECO:0000259" key="1">
    <source>
        <dbReference type="Pfam" id="PF00535"/>
    </source>
</evidence>
<dbReference type="AlphaFoldDB" id="K6YPI7"/>
<reference evidence="2 3" key="1">
    <citation type="journal article" date="2017" name="Antonie Van Leeuwenhoek">
        <title>Rhizobium rhizosphaerae sp. nov., a novel species isolated from rice rhizosphere.</title>
        <authorList>
            <person name="Zhao J.J."/>
            <person name="Zhang J."/>
            <person name="Zhang R.J."/>
            <person name="Zhang C.W."/>
            <person name="Yin H.Q."/>
            <person name="Zhang X.X."/>
        </authorList>
    </citation>
    <scope>NUCLEOTIDE SEQUENCE [LARGE SCALE GENOMIC DNA]</scope>
    <source>
        <strain evidence="2 3">BSs20135</strain>
    </source>
</reference>
<feature type="domain" description="Glycosyltransferase 2-like" evidence="1">
    <location>
        <begin position="9"/>
        <end position="157"/>
    </location>
</feature>
<accession>K6YPI7</accession>
<dbReference type="RefSeq" id="WP_007618488.1">
    <property type="nucleotide sequence ID" value="NZ_BAEO01000018.1"/>
</dbReference>
<dbReference type="EMBL" id="BAEO01000018">
    <property type="protein sequence ID" value="GAC18553.1"/>
    <property type="molecule type" value="Genomic_DNA"/>
</dbReference>
<sequence length="300" mass="35180">MEINNSKITVIIPTTAEWKRFDAIKRAVESIRKSSDEKVLIIASVNGSKFHLEVCEWLKAQPDVIYIYNDIGSAPLAHIRGRELVKTPYFSFLDDDDEYLKHALDIRLKILEENQNVSLVVTNGYSVTKNVQNIHYKNMCNVNEDQFYALYQENWLHNCNHLFRTADIKIEFFKNYVQYLEWTWLAFKICIAGLKVVAMDEKTFLYYDTEDSLSKSDAYNGTFPKLAKKMLAMSPPKNIKSQITYKLAEHFHFYSVQLLKSGNVTMSLKYHLKSIFQYRGFKYLLYTRYIIFPTLLKYAA</sequence>
<proteinExistence type="predicted"/>
<gene>
    <name evidence="2" type="ORF">GARC_1581</name>
</gene>
<keyword evidence="3" id="KW-1185">Reference proteome</keyword>
<protein>
    <recommendedName>
        <fullName evidence="1">Glycosyltransferase 2-like domain-containing protein</fullName>
    </recommendedName>
</protein>